<proteinExistence type="inferred from homology"/>
<reference evidence="10 11" key="1">
    <citation type="submission" date="2017-07" db="EMBL/GenBank/DDBJ databases">
        <title>Leptospira spp. isolated from tropical soils.</title>
        <authorList>
            <person name="Thibeaux R."/>
            <person name="Iraola G."/>
            <person name="Ferres I."/>
            <person name="Bierque E."/>
            <person name="Girault D."/>
            <person name="Soupe-Gilbert M.-E."/>
            <person name="Picardeau M."/>
            <person name="Goarant C."/>
        </authorList>
    </citation>
    <scope>NUCLEOTIDE SEQUENCE [LARGE SCALE GENOMIC DNA]</scope>
    <source>
        <strain evidence="10 11">FH4-C-A2</strain>
    </source>
</reference>
<evidence type="ECO:0000256" key="2">
    <source>
        <dbReference type="ARBA" id="ARBA00022679"/>
    </source>
</evidence>
<evidence type="ECO:0000256" key="3">
    <source>
        <dbReference type="ARBA" id="ARBA00022723"/>
    </source>
</evidence>
<dbReference type="GO" id="GO:0000287">
    <property type="term" value="F:magnesium ion binding"/>
    <property type="evidence" value="ECO:0007669"/>
    <property type="project" value="UniProtKB-UniRule"/>
</dbReference>
<dbReference type="EMBL" id="NPDR01000001">
    <property type="protein sequence ID" value="PJZ50228.1"/>
    <property type="molecule type" value="Genomic_DNA"/>
</dbReference>
<keyword evidence="11" id="KW-1185">Reference proteome</keyword>
<comment type="similarity">
    <text evidence="8">Belongs to the P-Pant transferase superfamily. AcpS family.</text>
</comment>
<dbReference type="Proteomes" id="UP000231926">
    <property type="component" value="Unassembled WGS sequence"/>
</dbReference>
<dbReference type="EC" id="2.7.8.7" evidence="8"/>
<evidence type="ECO:0000256" key="1">
    <source>
        <dbReference type="ARBA" id="ARBA00022516"/>
    </source>
</evidence>
<dbReference type="InterPro" id="IPR004568">
    <property type="entry name" value="Ppantetheine-prot_Trfase_dom"/>
</dbReference>
<keyword evidence="1 8" id="KW-0444">Lipid biosynthesis</keyword>
<dbReference type="SUPFAM" id="SSF56214">
    <property type="entry name" value="4'-phosphopantetheinyl transferase"/>
    <property type="match status" value="1"/>
</dbReference>
<sequence length="148" mass="17248">MKLESQTLPNFESVTSPYASVGVDLTFIPEFKESLQDKATFFFKITFTDWERKKGQTKPENQRASFFAGRYAAKEALIKALDGYRLFQKPDLSVNYSEIEIRNDDYGRPYFRFYGNFETYLNNLKPNSIRLSISHTGDYAFSEVLLIF</sequence>
<dbReference type="AlphaFoldDB" id="A0A2M9YF86"/>
<keyword evidence="8" id="KW-0963">Cytoplasm</keyword>
<evidence type="ECO:0000313" key="10">
    <source>
        <dbReference type="EMBL" id="PJZ50228.1"/>
    </source>
</evidence>
<keyword evidence="5 8" id="KW-0460">Magnesium</keyword>
<comment type="function">
    <text evidence="8">Transfers the 4'-phosphopantetheine moiety from coenzyme A to a Ser of acyl-carrier-protein.</text>
</comment>
<protein>
    <recommendedName>
        <fullName evidence="8">Holo-[acyl-carrier-protein] synthase</fullName>
        <shortName evidence="8">Holo-ACP synthase</shortName>
        <ecNumber evidence="8">2.7.8.7</ecNumber>
    </recommendedName>
    <alternativeName>
        <fullName evidence="8">4'-phosphopantetheinyl transferase AcpS</fullName>
    </alternativeName>
</protein>
<comment type="cofactor">
    <cofactor evidence="8">
        <name>Mg(2+)</name>
        <dbReference type="ChEBI" id="CHEBI:18420"/>
    </cofactor>
</comment>
<comment type="catalytic activity">
    <reaction evidence="8">
        <text>apo-[ACP] + CoA = holo-[ACP] + adenosine 3',5'-bisphosphate + H(+)</text>
        <dbReference type="Rhea" id="RHEA:12068"/>
        <dbReference type="Rhea" id="RHEA-COMP:9685"/>
        <dbReference type="Rhea" id="RHEA-COMP:9690"/>
        <dbReference type="ChEBI" id="CHEBI:15378"/>
        <dbReference type="ChEBI" id="CHEBI:29999"/>
        <dbReference type="ChEBI" id="CHEBI:57287"/>
        <dbReference type="ChEBI" id="CHEBI:58343"/>
        <dbReference type="ChEBI" id="CHEBI:64479"/>
        <dbReference type="EC" id="2.7.8.7"/>
    </reaction>
</comment>
<dbReference type="OrthoDB" id="517356at2"/>
<evidence type="ECO:0000256" key="7">
    <source>
        <dbReference type="ARBA" id="ARBA00023160"/>
    </source>
</evidence>
<keyword evidence="3 8" id="KW-0479">Metal-binding</keyword>
<organism evidence="10 11">
    <name type="scientific">Leptospira saintgironsiae</name>
    <dbReference type="NCBI Taxonomy" id="2023183"/>
    <lineage>
        <taxon>Bacteria</taxon>
        <taxon>Pseudomonadati</taxon>
        <taxon>Spirochaetota</taxon>
        <taxon>Spirochaetia</taxon>
        <taxon>Leptospirales</taxon>
        <taxon>Leptospiraceae</taxon>
        <taxon>Leptospira</taxon>
    </lineage>
</organism>
<dbReference type="Gene3D" id="3.90.470.20">
    <property type="entry name" value="4'-phosphopantetheinyl transferase domain"/>
    <property type="match status" value="1"/>
</dbReference>
<dbReference type="InterPro" id="IPR037143">
    <property type="entry name" value="4-PPantetheinyl_Trfase_dom_sf"/>
</dbReference>
<keyword evidence="7 8" id="KW-0275">Fatty acid biosynthesis</keyword>
<keyword evidence="2 8" id="KW-0808">Transferase</keyword>
<keyword evidence="6 8" id="KW-0443">Lipid metabolism</keyword>
<dbReference type="Pfam" id="PF01648">
    <property type="entry name" value="ACPS"/>
    <property type="match status" value="1"/>
</dbReference>
<evidence type="ECO:0000256" key="5">
    <source>
        <dbReference type="ARBA" id="ARBA00022842"/>
    </source>
</evidence>
<dbReference type="GO" id="GO:0008897">
    <property type="term" value="F:holo-[acyl-carrier-protein] synthase activity"/>
    <property type="evidence" value="ECO:0007669"/>
    <property type="project" value="UniProtKB-UniRule"/>
</dbReference>
<evidence type="ECO:0000256" key="8">
    <source>
        <dbReference type="HAMAP-Rule" id="MF_00101"/>
    </source>
</evidence>
<dbReference type="GO" id="GO:0005737">
    <property type="term" value="C:cytoplasm"/>
    <property type="evidence" value="ECO:0007669"/>
    <property type="project" value="UniProtKB-SubCell"/>
</dbReference>
<dbReference type="GO" id="GO:0006633">
    <property type="term" value="P:fatty acid biosynthetic process"/>
    <property type="evidence" value="ECO:0007669"/>
    <property type="project" value="UniProtKB-UniRule"/>
</dbReference>
<gene>
    <name evidence="8" type="primary">acpS</name>
    <name evidence="10" type="ORF">CH362_00120</name>
</gene>
<name>A0A2M9YF86_9LEPT</name>
<evidence type="ECO:0000313" key="11">
    <source>
        <dbReference type="Proteomes" id="UP000231926"/>
    </source>
</evidence>
<evidence type="ECO:0000256" key="4">
    <source>
        <dbReference type="ARBA" id="ARBA00022832"/>
    </source>
</evidence>
<accession>A0A2M9YF86</accession>
<evidence type="ECO:0000256" key="6">
    <source>
        <dbReference type="ARBA" id="ARBA00023098"/>
    </source>
</evidence>
<dbReference type="HAMAP" id="MF_00101">
    <property type="entry name" value="AcpS"/>
    <property type="match status" value="1"/>
</dbReference>
<feature type="domain" description="4'-phosphopantetheinyl transferase" evidence="9">
    <location>
        <begin position="20"/>
        <end position="119"/>
    </location>
</feature>
<feature type="binding site" evidence="8">
    <location>
        <position position="75"/>
    </location>
    <ligand>
        <name>Mg(2+)</name>
        <dbReference type="ChEBI" id="CHEBI:18420"/>
    </ligand>
</feature>
<evidence type="ECO:0000259" key="9">
    <source>
        <dbReference type="Pfam" id="PF01648"/>
    </source>
</evidence>
<comment type="caution">
    <text evidence="10">The sequence shown here is derived from an EMBL/GenBank/DDBJ whole genome shotgun (WGS) entry which is preliminary data.</text>
</comment>
<comment type="subcellular location">
    <subcellularLocation>
        <location evidence="8">Cytoplasm</location>
    </subcellularLocation>
</comment>
<dbReference type="InterPro" id="IPR002582">
    <property type="entry name" value="ACPS"/>
</dbReference>
<dbReference type="InterPro" id="IPR008278">
    <property type="entry name" value="4-PPantetheinyl_Trfase_dom"/>
</dbReference>
<dbReference type="NCBIfam" id="TIGR00556">
    <property type="entry name" value="pantethn_trn"/>
    <property type="match status" value="1"/>
</dbReference>
<feature type="binding site" evidence="8">
    <location>
        <position position="24"/>
    </location>
    <ligand>
        <name>Mg(2+)</name>
        <dbReference type="ChEBI" id="CHEBI:18420"/>
    </ligand>
</feature>
<dbReference type="RefSeq" id="WP_100708350.1">
    <property type="nucleotide sequence ID" value="NZ_NPDR01000001.1"/>
</dbReference>
<keyword evidence="4 8" id="KW-0276">Fatty acid metabolism</keyword>